<dbReference type="GO" id="GO:0008173">
    <property type="term" value="F:RNA methyltransferase activity"/>
    <property type="evidence" value="ECO:0007669"/>
    <property type="project" value="InterPro"/>
</dbReference>
<evidence type="ECO:0000256" key="1">
    <source>
        <dbReference type="ARBA" id="ARBA00007228"/>
    </source>
</evidence>
<dbReference type="InterPro" id="IPR001537">
    <property type="entry name" value="SpoU_MeTrfase"/>
</dbReference>
<proteinExistence type="inferred from homology"/>
<dbReference type="AlphaFoldDB" id="A0A921I293"/>
<name>A0A921I293_9FIRM</name>
<sequence>MITSTANQKVKRLVTLKKKRKARDEEQIFLAEGLRMFREVPGDMLRELYVSEAFYEKERELVDRKAGEAGVFPEVLSEQVFTHVSDTRTPQGVLCVVRRREEMSCEELLRPDQEGRKPLLMVLDNLQDPGNLGTIVRTGEGAGVTGIFLSRDCVDLYNPKTIRSTMGSIYRMPCLYVDDLPELLREMKKKKIQTYAAHLEGRTDYDREDYTGGCAFLIGNEGNGLRREVAELADTYILIPMEGEVESLNAAIAATVLMFEAGRQRRRK</sequence>
<reference evidence="5" key="1">
    <citation type="journal article" date="2021" name="PeerJ">
        <title>Extensive microbial diversity within the chicken gut microbiome revealed by metagenomics and culture.</title>
        <authorList>
            <person name="Gilroy R."/>
            <person name="Ravi A."/>
            <person name="Getino M."/>
            <person name="Pursley I."/>
            <person name="Horton D.L."/>
            <person name="Alikhan N.F."/>
            <person name="Baker D."/>
            <person name="Gharbi K."/>
            <person name="Hall N."/>
            <person name="Watson M."/>
            <person name="Adriaenssens E.M."/>
            <person name="Foster-Nyarko E."/>
            <person name="Jarju S."/>
            <person name="Secka A."/>
            <person name="Antonio M."/>
            <person name="Oren A."/>
            <person name="Chaudhuri R.R."/>
            <person name="La Ragione R."/>
            <person name="Hildebrand F."/>
            <person name="Pallen M.J."/>
        </authorList>
    </citation>
    <scope>NUCLEOTIDE SEQUENCE</scope>
    <source>
        <strain evidence="5">ChiSjej5B23-16112</strain>
    </source>
</reference>
<accession>A0A921I293</accession>
<dbReference type="Pfam" id="PF22435">
    <property type="entry name" value="MRM3-like_sub_bind"/>
    <property type="match status" value="1"/>
</dbReference>
<dbReference type="EMBL" id="DYVY01000150">
    <property type="protein sequence ID" value="HJF94938.1"/>
    <property type="molecule type" value="Genomic_DNA"/>
</dbReference>
<organism evidence="5 6">
    <name type="scientific">Lachnoclostridium phocaeense</name>
    <dbReference type="NCBI Taxonomy" id="1871021"/>
    <lineage>
        <taxon>Bacteria</taxon>
        <taxon>Bacillati</taxon>
        <taxon>Bacillota</taxon>
        <taxon>Clostridia</taxon>
        <taxon>Lachnospirales</taxon>
        <taxon>Lachnospiraceae</taxon>
    </lineage>
</organism>
<dbReference type="SUPFAM" id="SSF75217">
    <property type="entry name" value="alpha/beta knot"/>
    <property type="match status" value="1"/>
</dbReference>
<feature type="domain" description="RNA 2-O ribose methyltransferase substrate binding" evidence="4">
    <location>
        <begin position="30"/>
        <end position="103"/>
    </location>
</feature>
<dbReference type="GO" id="GO:0005737">
    <property type="term" value="C:cytoplasm"/>
    <property type="evidence" value="ECO:0007669"/>
    <property type="project" value="UniProtKB-ARBA"/>
</dbReference>
<dbReference type="Pfam" id="PF00588">
    <property type="entry name" value="SpoU_methylase"/>
    <property type="match status" value="1"/>
</dbReference>
<evidence type="ECO:0000313" key="6">
    <source>
        <dbReference type="Proteomes" id="UP000769156"/>
    </source>
</evidence>
<protein>
    <submittedName>
        <fullName evidence="5">RNA methyltransferase</fullName>
    </submittedName>
</protein>
<reference evidence="5" key="2">
    <citation type="submission" date="2021-09" db="EMBL/GenBank/DDBJ databases">
        <authorList>
            <person name="Gilroy R."/>
        </authorList>
    </citation>
    <scope>NUCLEOTIDE SEQUENCE</scope>
    <source>
        <strain evidence="5">ChiSjej5B23-16112</strain>
    </source>
</reference>
<evidence type="ECO:0000259" key="4">
    <source>
        <dbReference type="SMART" id="SM00967"/>
    </source>
</evidence>
<dbReference type="InterPro" id="IPR013123">
    <property type="entry name" value="SpoU_subst-bd"/>
</dbReference>
<dbReference type="InterPro" id="IPR051259">
    <property type="entry name" value="rRNA_Methyltransferase"/>
</dbReference>
<dbReference type="InterPro" id="IPR029064">
    <property type="entry name" value="Ribosomal_eL30-like_sf"/>
</dbReference>
<dbReference type="InterPro" id="IPR029028">
    <property type="entry name" value="Alpha/beta_knot_MTases"/>
</dbReference>
<dbReference type="GO" id="GO:0032259">
    <property type="term" value="P:methylation"/>
    <property type="evidence" value="ECO:0007669"/>
    <property type="project" value="UniProtKB-KW"/>
</dbReference>
<gene>
    <name evidence="5" type="ORF">K8V82_09145</name>
</gene>
<dbReference type="CDD" id="cd18095">
    <property type="entry name" value="SpoU-like_rRNA-MTase"/>
    <property type="match status" value="1"/>
</dbReference>
<evidence type="ECO:0000256" key="3">
    <source>
        <dbReference type="ARBA" id="ARBA00022679"/>
    </source>
</evidence>
<keyword evidence="2 5" id="KW-0489">Methyltransferase</keyword>
<dbReference type="SMART" id="SM00967">
    <property type="entry name" value="SpoU_sub_bind"/>
    <property type="match status" value="1"/>
</dbReference>
<evidence type="ECO:0000256" key="2">
    <source>
        <dbReference type="ARBA" id="ARBA00022603"/>
    </source>
</evidence>
<dbReference type="Gene3D" id="3.30.1330.30">
    <property type="match status" value="1"/>
</dbReference>
<comment type="similarity">
    <text evidence="1">Belongs to the class IV-like SAM-binding methyltransferase superfamily. RNA methyltransferase TrmH family.</text>
</comment>
<dbReference type="GO" id="GO:0006396">
    <property type="term" value="P:RNA processing"/>
    <property type="evidence" value="ECO:0007669"/>
    <property type="project" value="InterPro"/>
</dbReference>
<dbReference type="PANTHER" id="PTHR43191:SF2">
    <property type="entry name" value="RRNA METHYLTRANSFERASE 3, MITOCHONDRIAL"/>
    <property type="match status" value="1"/>
</dbReference>
<dbReference type="InterPro" id="IPR029026">
    <property type="entry name" value="tRNA_m1G_MTases_N"/>
</dbReference>
<keyword evidence="3" id="KW-0808">Transferase</keyword>
<dbReference type="InterPro" id="IPR053888">
    <property type="entry name" value="MRM3-like_sub_bind"/>
</dbReference>
<dbReference type="Proteomes" id="UP000769156">
    <property type="component" value="Unassembled WGS sequence"/>
</dbReference>
<dbReference type="Gene3D" id="3.40.1280.10">
    <property type="match status" value="1"/>
</dbReference>
<dbReference type="SUPFAM" id="SSF55315">
    <property type="entry name" value="L30e-like"/>
    <property type="match status" value="1"/>
</dbReference>
<dbReference type="PANTHER" id="PTHR43191">
    <property type="entry name" value="RRNA METHYLTRANSFERASE 3"/>
    <property type="match status" value="1"/>
</dbReference>
<dbReference type="GO" id="GO:0003723">
    <property type="term" value="F:RNA binding"/>
    <property type="evidence" value="ECO:0007669"/>
    <property type="project" value="InterPro"/>
</dbReference>
<evidence type="ECO:0000313" key="5">
    <source>
        <dbReference type="EMBL" id="HJF94938.1"/>
    </source>
</evidence>
<comment type="caution">
    <text evidence="5">The sequence shown here is derived from an EMBL/GenBank/DDBJ whole genome shotgun (WGS) entry which is preliminary data.</text>
</comment>